<sequence length="315" mass="35294">MRCRRCRVRSARNASAAPPNPVRRSRWWKVEDAMLINRHPVGWKDALHASLQGCEENVYALVDGVHNELFYPKLKKTEGFRYLSLYATAPAADEETLGLAPILVQYSGAQRKRWDALIELTDGKPALSIIVTPESIEQLAARLLPWCVVDADGYTLALSFADTRILPVLADALTPQQRSQFLGPALRWRYTGRDASWVELPLPLEQALPPADKVQLSAQQVAALMAASEADSIAFQFAQYISKPLAAYTAYDAHAMIRQWLQVADRVLIEGNQDRFALCEFGIERPELLKDQRYLALLEHGSGPRTLDETRALLS</sequence>
<evidence type="ECO:0000313" key="3">
    <source>
        <dbReference type="Proteomes" id="UP000444318"/>
    </source>
</evidence>
<dbReference type="EMBL" id="WHUF01000002">
    <property type="protein sequence ID" value="MQA19213.1"/>
    <property type="molecule type" value="Genomic_DNA"/>
</dbReference>
<gene>
    <name evidence="2" type="ORF">GEV01_06755</name>
</gene>
<name>A0A843SAH6_9BURK</name>
<dbReference type="Proteomes" id="UP000444318">
    <property type="component" value="Unassembled WGS sequence"/>
</dbReference>
<accession>A0A843SAH6</accession>
<dbReference type="InterPro" id="IPR025391">
    <property type="entry name" value="DUF4123"/>
</dbReference>
<feature type="domain" description="DUF4123" evidence="1">
    <location>
        <begin position="58"/>
        <end position="180"/>
    </location>
</feature>
<evidence type="ECO:0000259" key="1">
    <source>
        <dbReference type="Pfam" id="PF13503"/>
    </source>
</evidence>
<dbReference type="AlphaFoldDB" id="A0A843SAH6"/>
<evidence type="ECO:0000313" key="2">
    <source>
        <dbReference type="EMBL" id="MQA19213.1"/>
    </source>
</evidence>
<comment type="caution">
    <text evidence="2">The sequence shown here is derived from an EMBL/GenBank/DDBJ whole genome shotgun (WGS) entry which is preliminary data.</text>
</comment>
<protein>
    <submittedName>
        <fullName evidence="2">DUF4123 domain-containing protein</fullName>
    </submittedName>
</protein>
<keyword evidence="3" id="KW-1185">Reference proteome</keyword>
<proteinExistence type="predicted"/>
<organism evidence="2 3">
    <name type="scientific">Rugamonas rivuli</name>
    <dbReference type="NCBI Taxonomy" id="2743358"/>
    <lineage>
        <taxon>Bacteria</taxon>
        <taxon>Pseudomonadati</taxon>
        <taxon>Pseudomonadota</taxon>
        <taxon>Betaproteobacteria</taxon>
        <taxon>Burkholderiales</taxon>
        <taxon>Oxalobacteraceae</taxon>
        <taxon>Telluria group</taxon>
        <taxon>Rugamonas</taxon>
    </lineage>
</organism>
<reference evidence="2 3" key="1">
    <citation type="submission" date="2019-10" db="EMBL/GenBank/DDBJ databases">
        <title>Two novel species isolated from a subtropical stream in China.</title>
        <authorList>
            <person name="Lu H."/>
        </authorList>
    </citation>
    <scope>NUCLEOTIDE SEQUENCE [LARGE SCALE GENOMIC DNA]</scope>
    <source>
        <strain evidence="2 3">FT103W</strain>
    </source>
</reference>
<dbReference type="Pfam" id="PF13503">
    <property type="entry name" value="DUF4123"/>
    <property type="match status" value="1"/>
</dbReference>